<comment type="caution">
    <text evidence="3">The sequence shown here is derived from an EMBL/GenBank/DDBJ whole genome shotgun (WGS) entry which is preliminary data.</text>
</comment>
<accession>A0ABQ1UWD6</accession>
<proteinExistence type="predicted"/>
<name>A0ABQ1UWD6_9BACT</name>
<dbReference type="Gene3D" id="2.60.120.260">
    <property type="entry name" value="Galactose-binding domain-like"/>
    <property type="match status" value="1"/>
</dbReference>
<dbReference type="EMBL" id="BMHT01000012">
    <property type="protein sequence ID" value="GGF27806.1"/>
    <property type="molecule type" value="Genomic_DNA"/>
</dbReference>
<feature type="domain" description="SGNH hydrolase-type esterase" evidence="1">
    <location>
        <begin position="153"/>
        <end position="295"/>
    </location>
</feature>
<dbReference type="InterPro" id="IPR036514">
    <property type="entry name" value="SGNH_hydro_sf"/>
</dbReference>
<dbReference type="InterPro" id="IPR052762">
    <property type="entry name" value="PCW_deacetylase/CE"/>
</dbReference>
<dbReference type="Proteomes" id="UP000632273">
    <property type="component" value="Unassembled WGS sequence"/>
</dbReference>
<gene>
    <name evidence="3" type="ORF">GCM10011383_44370</name>
</gene>
<keyword evidence="4" id="KW-1185">Reference proteome</keyword>
<dbReference type="Pfam" id="PF17996">
    <property type="entry name" value="CE2_N"/>
    <property type="match status" value="1"/>
</dbReference>
<reference evidence="4" key="1">
    <citation type="journal article" date="2019" name="Int. J. Syst. Evol. Microbiol.">
        <title>The Global Catalogue of Microorganisms (GCM) 10K type strain sequencing project: providing services to taxonomists for standard genome sequencing and annotation.</title>
        <authorList>
            <consortium name="The Broad Institute Genomics Platform"/>
            <consortium name="The Broad Institute Genome Sequencing Center for Infectious Disease"/>
            <person name="Wu L."/>
            <person name="Ma J."/>
        </authorList>
    </citation>
    <scope>NUCLEOTIDE SEQUENCE [LARGE SCALE GENOMIC DNA]</scope>
    <source>
        <strain evidence="4">CGMCC 1.15197</strain>
    </source>
</reference>
<evidence type="ECO:0000313" key="4">
    <source>
        <dbReference type="Proteomes" id="UP000632273"/>
    </source>
</evidence>
<sequence>MKIPAHCLLITFSALTLGFAPPRVVPKVTDVLPAAALQPYGRTLLNKEQLELISSAVHFGFSFEGTECQIFASLPNTQGHNYLQYELDGVYQKRLKVTGNSKEPITITAPGAGKHTVWVYKATEAHTGAIAIQKITGQKVKAMPNSKAPLIEFIGNSITCGAAMDPSEVPCGAGQYHDQHNAYMAYGPRAARALKTNFILSSVSGIGVYRNWNSLSPTMPQVYEKIDFQDKNPQRWNFATYSPKVVSIALGTNDFSNGDGKTARLPFDSASFVGNYVQFVKLVKAKYPKAQIALLSSPMINGKNRTLLQNCLTAVKQKTDASFPTDKPVAVYFFQPMQARGCLGHPNVEDHAIMASELEPFFRKLIQ</sequence>
<dbReference type="CDD" id="cd01831">
    <property type="entry name" value="Endoglucanase_E_like"/>
    <property type="match status" value="1"/>
</dbReference>
<evidence type="ECO:0000259" key="1">
    <source>
        <dbReference type="Pfam" id="PF13472"/>
    </source>
</evidence>
<dbReference type="Gene3D" id="3.40.50.1110">
    <property type="entry name" value="SGNH hydrolase"/>
    <property type="match status" value="1"/>
</dbReference>
<feature type="domain" description="Carbohydrate esterase 2 N-terminal" evidence="2">
    <location>
        <begin position="41"/>
        <end position="139"/>
    </location>
</feature>
<dbReference type="SUPFAM" id="SSF52266">
    <property type="entry name" value="SGNH hydrolase"/>
    <property type="match status" value="1"/>
</dbReference>
<dbReference type="InterPro" id="IPR037461">
    <property type="entry name" value="CtCE2-like_dom"/>
</dbReference>
<protein>
    <submittedName>
        <fullName evidence="3">Lipase</fullName>
    </submittedName>
</protein>
<evidence type="ECO:0000313" key="3">
    <source>
        <dbReference type="EMBL" id="GGF27806.1"/>
    </source>
</evidence>
<dbReference type="InterPro" id="IPR040794">
    <property type="entry name" value="CE2_N"/>
</dbReference>
<dbReference type="PANTHER" id="PTHR37834:SF2">
    <property type="entry name" value="ESTERASE, SGNH HYDROLASE-TYPE"/>
    <property type="match status" value="1"/>
</dbReference>
<organism evidence="3 4">
    <name type="scientific">Hymenobacter cavernae</name>
    <dbReference type="NCBI Taxonomy" id="2044852"/>
    <lineage>
        <taxon>Bacteria</taxon>
        <taxon>Pseudomonadati</taxon>
        <taxon>Bacteroidota</taxon>
        <taxon>Cytophagia</taxon>
        <taxon>Cytophagales</taxon>
        <taxon>Hymenobacteraceae</taxon>
        <taxon>Hymenobacter</taxon>
    </lineage>
</organism>
<dbReference type="RefSeq" id="WP_188816288.1">
    <property type="nucleotide sequence ID" value="NZ_BMHT01000012.1"/>
</dbReference>
<dbReference type="PANTHER" id="PTHR37834">
    <property type="entry name" value="GDSL-LIKE LIPASE/ACYLHYDROLASE DOMAIN PROTEIN (AFU_ORTHOLOGUE AFUA_2G00620)"/>
    <property type="match status" value="1"/>
</dbReference>
<dbReference type="InterPro" id="IPR013830">
    <property type="entry name" value="SGNH_hydro"/>
</dbReference>
<evidence type="ECO:0000259" key="2">
    <source>
        <dbReference type="Pfam" id="PF17996"/>
    </source>
</evidence>
<dbReference type="Pfam" id="PF13472">
    <property type="entry name" value="Lipase_GDSL_2"/>
    <property type="match status" value="1"/>
</dbReference>